<evidence type="ECO:0000256" key="13">
    <source>
        <dbReference type="ARBA" id="ARBA00022777"/>
    </source>
</evidence>
<feature type="domain" description="Ig-like" evidence="22">
    <location>
        <begin position="6"/>
        <end position="93"/>
    </location>
</feature>
<evidence type="ECO:0000256" key="12">
    <source>
        <dbReference type="ARBA" id="ARBA00022741"/>
    </source>
</evidence>
<dbReference type="GO" id="GO:0005634">
    <property type="term" value="C:nucleus"/>
    <property type="evidence" value="ECO:0007669"/>
    <property type="project" value="UniProtKB-SubCell"/>
</dbReference>
<dbReference type="InterPro" id="IPR003599">
    <property type="entry name" value="Ig_sub"/>
</dbReference>
<dbReference type="SUPFAM" id="SSF48726">
    <property type="entry name" value="Immunoglobulin"/>
    <property type="match status" value="2"/>
</dbReference>
<keyword evidence="9" id="KW-0808">Transferase</keyword>
<dbReference type="PROSITE" id="PS50835">
    <property type="entry name" value="IG_LIKE"/>
    <property type="match status" value="1"/>
</dbReference>
<dbReference type="InterPro" id="IPR013098">
    <property type="entry name" value="Ig_I-set"/>
</dbReference>
<reference evidence="23" key="3">
    <citation type="submission" date="2025-08" db="UniProtKB">
        <authorList>
            <consortium name="Ensembl"/>
        </authorList>
    </citation>
    <scope>IDENTIFICATION</scope>
    <source>
        <strain evidence="23">HSOK</strain>
    </source>
</reference>
<keyword evidence="8" id="KW-0597">Phosphoprotein</keyword>
<keyword evidence="7" id="KW-0723">Serine/threonine-protein kinase</keyword>
<evidence type="ECO:0000256" key="16">
    <source>
        <dbReference type="ARBA" id="ARBA00022860"/>
    </source>
</evidence>
<evidence type="ECO:0000256" key="11">
    <source>
        <dbReference type="ARBA" id="ARBA00022737"/>
    </source>
</evidence>
<dbReference type="InterPro" id="IPR036179">
    <property type="entry name" value="Ig-like_dom_sf"/>
</dbReference>
<dbReference type="Pfam" id="PF07679">
    <property type="entry name" value="I-set"/>
    <property type="match status" value="2"/>
</dbReference>
<sequence length="230" mass="26479">METERPKIEMGFVEVLKDVSVPEKKQAKFECTVTKEVPKVMWFKGVEVVTPSPKYEIIDDGQKHMLVINSCAFEDEAEYTIEVLGQRSTAQLRVEGKWPTEPPSFVQSLQDQTVKEGNTVRFDLELSHENVPVVWYRNEVKLHVSRTVLTYTEGRRHTLEMRSLSLDDTCQIKAEAKGFYSTAKLTVIGNTAVPIFFLSRVACLLVVTFGQCFYFKACFFKFELYFCKDE</sequence>
<evidence type="ECO:0000256" key="1">
    <source>
        <dbReference type="ARBA" id="ARBA00001946"/>
    </source>
</evidence>
<protein>
    <recommendedName>
        <fullName evidence="5">non-specific serine/threonine protein kinase</fullName>
        <ecNumber evidence="5">2.7.11.1</ecNumber>
    </recommendedName>
</protein>
<keyword evidence="6" id="KW-0963">Cytoplasm</keyword>
<evidence type="ECO:0000256" key="7">
    <source>
        <dbReference type="ARBA" id="ARBA00022527"/>
    </source>
</evidence>
<comment type="similarity">
    <text evidence="4">Belongs to the protein kinase superfamily. CAMK Ser/Thr protein kinase family.</text>
</comment>
<evidence type="ECO:0000256" key="10">
    <source>
        <dbReference type="ARBA" id="ARBA00022723"/>
    </source>
</evidence>
<dbReference type="InterPro" id="IPR007110">
    <property type="entry name" value="Ig-like_dom"/>
</dbReference>
<dbReference type="GO" id="GO:0046872">
    <property type="term" value="F:metal ion binding"/>
    <property type="evidence" value="ECO:0007669"/>
    <property type="project" value="UniProtKB-KW"/>
</dbReference>
<evidence type="ECO:0000256" key="21">
    <source>
        <dbReference type="ARBA" id="ARBA00048679"/>
    </source>
</evidence>
<dbReference type="EC" id="2.7.11.1" evidence="5"/>
<dbReference type="GO" id="GO:0004674">
    <property type="term" value="F:protein serine/threonine kinase activity"/>
    <property type="evidence" value="ECO:0007669"/>
    <property type="project" value="UniProtKB-KW"/>
</dbReference>
<dbReference type="SMART" id="SM00409">
    <property type="entry name" value="IG"/>
    <property type="match status" value="2"/>
</dbReference>
<evidence type="ECO:0000256" key="17">
    <source>
        <dbReference type="ARBA" id="ARBA00023157"/>
    </source>
</evidence>
<keyword evidence="16" id="KW-0112">Calmodulin-binding</keyword>
<keyword evidence="15" id="KW-0460">Magnesium</keyword>
<dbReference type="GO" id="GO:0005524">
    <property type="term" value="F:ATP binding"/>
    <property type="evidence" value="ECO:0007669"/>
    <property type="project" value="UniProtKB-KW"/>
</dbReference>
<reference key="1">
    <citation type="journal article" date="2007" name="Nature">
        <title>The medaka draft genome and insights into vertebrate genome evolution.</title>
        <authorList>
            <person name="Kasahara M."/>
            <person name="Naruse K."/>
            <person name="Sasaki S."/>
            <person name="Nakatani Y."/>
            <person name="Qu W."/>
            <person name="Ahsan B."/>
            <person name="Yamada T."/>
            <person name="Nagayasu Y."/>
            <person name="Doi K."/>
            <person name="Kasai Y."/>
            <person name="Jindo T."/>
            <person name="Kobayashi D."/>
            <person name="Shimada A."/>
            <person name="Toyoda A."/>
            <person name="Kuroki Y."/>
            <person name="Fujiyama A."/>
            <person name="Sasaki T."/>
            <person name="Shimizu A."/>
            <person name="Asakawa S."/>
            <person name="Shimizu N."/>
            <person name="Hashimoto S."/>
            <person name="Yang J."/>
            <person name="Lee Y."/>
            <person name="Matsushima K."/>
            <person name="Sugano S."/>
            <person name="Sakaizumi M."/>
            <person name="Narita T."/>
            <person name="Ohishi K."/>
            <person name="Haga S."/>
            <person name="Ohta F."/>
            <person name="Nomoto H."/>
            <person name="Nogata K."/>
            <person name="Morishita T."/>
            <person name="Endo T."/>
            <person name="Shin-I T."/>
            <person name="Takeda H."/>
            <person name="Morishita S."/>
            <person name="Kohara Y."/>
        </authorList>
    </citation>
    <scope>NUCLEOTIDE SEQUENCE [LARGE SCALE GENOMIC DNA]</scope>
    <source>
        <strain>Hd-rR</strain>
    </source>
</reference>
<keyword evidence="14" id="KW-0067">ATP-binding</keyword>
<dbReference type="PANTHER" id="PTHR35971:SF5">
    <property type="entry name" value="OBSCURIN LIKE CYTOSKELETAL ADAPTOR 1"/>
    <property type="match status" value="1"/>
</dbReference>
<comment type="cofactor">
    <cofactor evidence="1">
        <name>Mg(2+)</name>
        <dbReference type="ChEBI" id="CHEBI:18420"/>
    </cofactor>
</comment>
<comment type="subcellular location">
    <subcellularLocation>
        <location evidence="3">Cytoplasm</location>
    </subcellularLocation>
    <subcellularLocation>
        <location evidence="2">Nucleus</location>
    </subcellularLocation>
</comment>
<evidence type="ECO:0000256" key="19">
    <source>
        <dbReference type="ARBA" id="ARBA00023319"/>
    </source>
</evidence>
<evidence type="ECO:0000256" key="2">
    <source>
        <dbReference type="ARBA" id="ARBA00004123"/>
    </source>
</evidence>
<keyword evidence="13" id="KW-0418">Kinase</keyword>
<evidence type="ECO:0000256" key="5">
    <source>
        <dbReference type="ARBA" id="ARBA00012513"/>
    </source>
</evidence>
<dbReference type="Proteomes" id="UP000265200">
    <property type="component" value="Chromosome 21"/>
</dbReference>
<keyword evidence="10" id="KW-0479">Metal-binding</keyword>
<evidence type="ECO:0000256" key="8">
    <source>
        <dbReference type="ARBA" id="ARBA00022553"/>
    </source>
</evidence>
<keyword evidence="17" id="KW-1015">Disulfide bond</keyword>
<keyword evidence="19" id="KW-0393">Immunoglobulin domain</keyword>
<comment type="catalytic activity">
    <reaction evidence="21">
        <text>L-seryl-[protein] + ATP = O-phospho-L-seryl-[protein] + ADP + H(+)</text>
        <dbReference type="Rhea" id="RHEA:17989"/>
        <dbReference type="Rhea" id="RHEA-COMP:9863"/>
        <dbReference type="Rhea" id="RHEA-COMP:11604"/>
        <dbReference type="ChEBI" id="CHEBI:15378"/>
        <dbReference type="ChEBI" id="CHEBI:29999"/>
        <dbReference type="ChEBI" id="CHEBI:30616"/>
        <dbReference type="ChEBI" id="CHEBI:83421"/>
        <dbReference type="ChEBI" id="CHEBI:456216"/>
        <dbReference type="EC" id="2.7.11.1"/>
    </reaction>
</comment>
<comment type="catalytic activity">
    <reaction evidence="20">
        <text>L-threonyl-[protein] + ATP = O-phospho-L-threonyl-[protein] + ADP + H(+)</text>
        <dbReference type="Rhea" id="RHEA:46608"/>
        <dbReference type="Rhea" id="RHEA-COMP:11060"/>
        <dbReference type="Rhea" id="RHEA-COMP:11605"/>
        <dbReference type="ChEBI" id="CHEBI:15378"/>
        <dbReference type="ChEBI" id="CHEBI:30013"/>
        <dbReference type="ChEBI" id="CHEBI:30616"/>
        <dbReference type="ChEBI" id="CHEBI:61977"/>
        <dbReference type="ChEBI" id="CHEBI:456216"/>
        <dbReference type="EC" id="2.7.11.1"/>
    </reaction>
</comment>
<dbReference type="InterPro" id="IPR052385">
    <property type="entry name" value="Obscurin/Obscurin-like_Reg"/>
</dbReference>
<evidence type="ECO:0000256" key="6">
    <source>
        <dbReference type="ARBA" id="ARBA00022490"/>
    </source>
</evidence>
<evidence type="ECO:0000313" key="23">
    <source>
        <dbReference type="Ensembl" id="ENSORLP00015000341.1"/>
    </source>
</evidence>
<evidence type="ECO:0000256" key="18">
    <source>
        <dbReference type="ARBA" id="ARBA00023242"/>
    </source>
</evidence>
<name>A0A3P9GXQ6_ORYLA</name>
<dbReference type="FunFam" id="2.60.40.10:FF:000148">
    <property type="entry name" value="titin isoform X1"/>
    <property type="match status" value="1"/>
</dbReference>
<reference evidence="23" key="4">
    <citation type="submission" date="2025-09" db="UniProtKB">
        <authorList>
            <consortium name="Ensembl"/>
        </authorList>
    </citation>
    <scope>IDENTIFICATION</scope>
    <source>
        <strain evidence="23">HSOK</strain>
    </source>
</reference>
<evidence type="ECO:0000313" key="24">
    <source>
        <dbReference type="Proteomes" id="UP000265200"/>
    </source>
</evidence>
<dbReference type="FunFam" id="2.60.40.10:FF:000050">
    <property type="entry name" value="Titin isoform B"/>
    <property type="match status" value="1"/>
</dbReference>
<evidence type="ECO:0000256" key="4">
    <source>
        <dbReference type="ARBA" id="ARBA00006692"/>
    </source>
</evidence>
<proteinExistence type="inferred from homology"/>
<accession>A0A3P9GXQ6</accession>
<evidence type="ECO:0000259" key="22">
    <source>
        <dbReference type="PROSITE" id="PS50835"/>
    </source>
</evidence>
<evidence type="ECO:0000256" key="9">
    <source>
        <dbReference type="ARBA" id="ARBA00022679"/>
    </source>
</evidence>
<dbReference type="Ensembl" id="ENSORLT00015014502.1">
    <property type="protein sequence ID" value="ENSORLP00015000341.1"/>
    <property type="gene ID" value="ENSORLG00015022980.1"/>
</dbReference>
<dbReference type="PANTHER" id="PTHR35971">
    <property type="entry name" value="SI:DKEY-31G6.6"/>
    <property type="match status" value="1"/>
</dbReference>
<keyword evidence="18" id="KW-0539">Nucleus</keyword>
<evidence type="ECO:0000256" key="14">
    <source>
        <dbReference type="ARBA" id="ARBA00022840"/>
    </source>
</evidence>
<dbReference type="GO" id="GO:0005737">
    <property type="term" value="C:cytoplasm"/>
    <property type="evidence" value="ECO:0007669"/>
    <property type="project" value="UniProtKB-SubCell"/>
</dbReference>
<keyword evidence="12" id="KW-0547">Nucleotide-binding</keyword>
<evidence type="ECO:0000256" key="3">
    <source>
        <dbReference type="ARBA" id="ARBA00004496"/>
    </source>
</evidence>
<evidence type="ECO:0000256" key="20">
    <source>
        <dbReference type="ARBA" id="ARBA00047899"/>
    </source>
</evidence>
<dbReference type="AlphaFoldDB" id="A0A3P9GXQ6"/>
<keyword evidence="11" id="KW-0677">Repeat</keyword>
<dbReference type="GO" id="GO:0005516">
    <property type="term" value="F:calmodulin binding"/>
    <property type="evidence" value="ECO:0007669"/>
    <property type="project" value="UniProtKB-KW"/>
</dbReference>
<dbReference type="Gene3D" id="2.60.40.10">
    <property type="entry name" value="Immunoglobulins"/>
    <property type="match status" value="2"/>
</dbReference>
<reference evidence="23 24" key="2">
    <citation type="submission" date="2017-04" db="EMBL/GenBank/DDBJ databases">
        <title>CpG methylation of centromeres and impact of large insertions on vertebrate speciation.</title>
        <authorList>
            <person name="Ichikawa K."/>
            <person name="Yoshimura J."/>
            <person name="Morishita S."/>
        </authorList>
    </citation>
    <scope>NUCLEOTIDE SEQUENCE</scope>
    <source>
        <strain evidence="23 24">HSOK</strain>
    </source>
</reference>
<dbReference type="InterPro" id="IPR013783">
    <property type="entry name" value="Ig-like_fold"/>
</dbReference>
<evidence type="ECO:0000256" key="15">
    <source>
        <dbReference type="ARBA" id="ARBA00022842"/>
    </source>
</evidence>
<organism evidence="23 24">
    <name type="scientific">Oryzias latipes</name>
    <name type="common">Japanese rice fish</name>
    <name type="synonym">Japanese killifish</name>
    <dbReference type="NCBI Taxonomy" id="8090"/>
    <lineage>
        <taxon>Eukaryota</taxon>
        <taxon>Metazoa</taxon>
        <taxon>Chordata</taxon>
        <taxon>Craniata</taxon>
        <taxon>Vertebrata</taxon>
        <taxon>Euteleostomi</taxon>
        <taxon>Actinopterygii</taxon>
        <taxon>Neopterygii</taxon>
        <taxon>Teleostei</taxon>
        <taxon>Neoteleostei</taxon>
        <taxon>Acanthomorphata</taxon>
        <taxon>Ovalentaria</taxon>
        <taxon>Atherinomorphae</taxon>
        <taxon>Beloniformes</taxon>
        <taxon>Adrianichthyidae</taxon>
        <taxon>Oryziinae</taxon>
        <taxon>Oryzias</taxon>
    </lineage>
</organism>